<keyword evidence="2" id="KW-0479">Metal-binding</keyword>
<keyword evidence="1" id="KW-0004">4Fe-4S</keyword>
<evidence type="ECO:0000256" key="1">
    <source>
        <dbReference type="ARBA" id="ARBA00022485"/>
    </source>
</evidence>
<dbReference type="InterPro" id="IPR004017">
    <property type="entry name" value="Cys_rich_dom"/>
</dbReference>
<dbReference type="RefSeq" id="WP_281794396.1">
    <property type="nucleotide sequence ID" value="NZ_BSDR01000001.1"/>
</dbReference>
<dbReference type="AlphaFoldDB" id="A0A9W6FU51"/>
<dbReference type="GO" id="GO:0005886">
    <property type="term" value="C:plasma membrane"/>
    <property type="evidence" value="ECO:0007669"/>
    <property type="project" value="TreeGrafter"/>
</dbReference>
<dbReference type="EMBL" id="BSDR01000001">
    <property type="protein sequence ID" value="GLI34926.1"/>
    <property type="molecule type" value="Genomic_DNA"/>
</dbReference>
<dbReference type="PROSITE" id="PS00198">
    <property type="entry name" value="4FE4S_FER_1"/>
    <property type="match status" value="1"/>
</dbReference>
<dbReference type="Gene3D" id="1.10.1060.10">
    <property type="entry name" value="Alpha-helical ferredoxin"/>
    <property type="match status" value="1"/>
</dbReference>
<feature type="domain" description="4Fe-4S ferredoxin-type" evidence="6">
    <location>
        <begin position="1"/>
        <end position="33"/>
    </location>
</feature>
<dbReference type="Pfam" id="PF13183">
    <property type="entry name" value="Fer4_8"/>
    <property type="match status" value="1"/>
</dbReference>
<evidence type="ECO:0000313" key="7">
    <source>
        <dbReference type="EMBL" id="GLI34926.1"/>
    </source>
</evidence>
<dbReference type="GO" id="GO:0046872">
    <property type="term" value="F:metal ion binding"/>
    <property type="evidence" value="ECO:0007669"/>
    <property type="project" value="UniProtKB-KW"/>
</dbReference>
<reference evidence="7" key="1">
    <citation type="submission" date="2022-12" db="EMBL/GenBank/DDBJ databases">
        <title>Reference genome sequencing for broad-spectrum identification of bacterial and archaeal isolates by mass spectrometry.</title>
        <authorList>
            <person name="Sekiguchi Y."/>
            <person name="Tourlousse D.M."/>
        </authorList>
    </citation>
    <scope>NUCLEOTIDE SEQUENCE</scope>
    <source>
        <strain evidence="7">ASRB1</strain>
    </source>
</reference>
<dbReference type="SUPFAM" id="SSF46548">
    <property type="entry name" value="alpha-helical ferredoxin"/>
    <property type="match status" value="1"/>
</dbReference>
<dbReference type="InterPro" id="IPR009051">
    <property type="entry name" value="Helical_ferredxn"/>
</dbReference>
<evidence type="ECO:0000313" key="8">
    <source>
        <dbReference type="Proteomes" id="UP001144372"/>
    </source>
</evidence>
<evidence type="ECO:0000256" key="2">
    <source>
        <dbReference type="ARBA" id="ARBA00022723"/>
    </source>
</evidence>
<keyword evidence="8" id="KW-1185">Reference proteome</keyword>
<comment type="caution">
    <text evidence="7">The sequence shown here is derived from an EMBL/GenBank/DDBJ whole genome shotgun (WGS) entry which is preliminary data.</text>
</comment>
<keyword evidence="4" id="KW-0408">Iron</keyword>
<dbReference type="PROSITE" id="PS51379">
    <property type="entry name" value="4FE4S_FER_2"/>
    <property type="match status" value="1"/>
</dbReference>
<dbReference type="Proteomes" id="UP001144372">
    <property type="component" value="Unassembled WGS sequence"/>
</dbReference>
<sequence>MKLSQEQINYCMECGVCTGSCPVSRVLPTFSPRQMIKRTLMDRDETVLQGRELWACLTCARCSVRCPVQIDFPEFARTHRELARKEGNLPHLTHHGTLQAISSLQTRNVKQHRTDWAKEVGKFQPTGDIFYFVGCAPYFDVALPFGGGSLETAKSILVILNRMGIVPVMSEDERCCGHDALWSGDEATFRKLAEKNLEAIRASGAKTVLFGCPEGYTTFKHQIPKHFGKLPFEVLHITEFLAQELPGAGISFLPVSDEDGAVTYQDPCRLGRNAGIYEPPRDLLKLIPEIRFEEMGRNRENALCCGTSAWIECTKCSKSMQIERLEEAVGTGARTLITTCPKCRIHLTCAQHDTDMNLNIADLYTFLLKYMEFKGEKE</sequence>
<evidence type="ECO:0000259" key="6">
    <source>
        <dbReference type="PROSITE" id="PS51379"/>
    </source>
</evidence>
<dbReference type="GO" id="GO:0051539">
    <property type="term" value="F:4 iron, 4 sulfur cluster binding"/>
    <property type="evidence" value="ECO:0007669"/>
    <property type="project" value="UniProtKB-KW"/>
</dbReference>
<organism evidence="7 8">
    <name type="scientific">Desulforhabdus amnigena</name>
    <dbReference type="NCBI Taxonomy" id="40218"/>
    <lineage>
        <taxon>Bacteria</taxon>
        <taxon>Pseudomonadati</taxon>
        <taxon>Thermodesulfobacteriota</taxon>
        <taxon>Syntrophobacteria</taxon>
        <taxon>Syntrophobacterales</taxon>
        <taxon>Syntrophobacteraceae</taxon>
        <taxon>Desulforhabdus</taxon>
    </lineage>
</organism>
<evidence type="ECO:0000256" key="4">
    <source>
        <dbReference type="ARBA" id="ARBA00023004"/>
    </source>
</evidence>
<protein>
    <submittedName>
        <fullName evidence="7">Disulfide reductase</fullName>
    </submittedName>
</protein>
<accession>A0A9W6FU51</accession>
<dbReference type="InterPro" id="IPR017896">
    <property type="entry name" value="4Fe4S_Fe-S-bd"/>
</dbReference>
<gene>
    <name evidence="7" type="ORF">DAMNIGENAA_23590</name>
</gene>
<dbReference type="PANTHER" id="PTHR43255">
    <property type="entry name" value="IRON-SULFUR-BINDING OXIDOREDUCTASE FADF-RELATED-RELATED"/>
    <property type="match status" value="1"/>
</dbReference>
<evidence type="ECO:0000256" key="3">
    <source>
        <dbReference type="ARBA" id="ARBA00023002"/>
    </source>
</evidence>
<proteinExistence type="predicted"/>
<dbReference type="InterPro" id="IPR051460">
    <property type="entry name" value="HdrC_iron-sulfur_subunit"/>
</dbReference>
<keyword evidence="3" id="KW-0560">Oxidoreductase</keyword>
<dbReference type="InterPro" id="IPR017900">
    <property type="entry name" value="4Fe4S_Fe_S_CS"/>
</dbReference>
<dbReference type="PANTHER" id="PTHR43255:SF1">
    <property type="entry name" value="IRON-SULFUR-BINDING OXIDOREDUCTASE FADF-RELATED"/>
    <property type="match status" value="1"/>
</dbReference>
<name>A0A9W6FU51_9BACT</name>
<dbReference type="GO" id="GO:0016491">
    <property type="term" value="F:oxidoreductase activity"/>
    <property type="evidence" value="ECO:0007669"/>
    <property type="project" value="UniProtKB-KW"/>
</dbReference>
<dbReference type="Pfam" id="PF02754">
    <property type="entry name" value="CCG"/>
    <property type="match status" value="2"/>
</dbReference>
<evidence type="ECO:0000256" key="5">
    <source>
        <dbReference type="ARBA" id="ARBA00023014"/>
    </source>
</evidence>
<keyword evidence="5" id="KW-0411">Iron-sulfur</keyword>